<accession>A0AAV1RE29</accession>
<dbReference type="AlphaFoldDB" id="A0AAV1RE29"/>
<organism evidence="2 3">
    <name type="scientific">Dovyalis caffra</name>
    <dbReference type="NCBI Taxonomy" id="77055"/>
    <lineage>
        <taxon>Eukaryota</taxon>
        <taxon>Viridiplantae</taxon>
        <taxon>Streptophyta</taxon>
        <taxon>Embryophyta</taxon>
        <taxon>Tracheophyta</taxon>
        <taxon>Spermatophyta</taxon>
        <taxon>Magnoliopsida</taxon>
        <taxon>eudicotyledons</taxon>
        <taxon>Gunneridae</taxon>
        <taxon>Pentapetalae</taxon>
        <taxon>rosids</taxon>
        <taxon>fabids</taxon>
        <taxon>Malpighiales</taxon>
        <taxon>Salicaceae</taxon>
        <taxon>Flacourtieae</taxon>
        <taxon>Dovyalis</taxon>
    </lineage>
</organism>
<dbReference type="Proteomes" id="UP001314170">
    <property type="component" value="Unassembled WGS sequence"/>
</dbReference>
<evidence type="ECO:0000313" key="2">
    <source>
        <dbReference type="EMBL" id="CAK7334645.1"/>
    </source>
</evidence>
<gene>
    <name evidence="2" type="ORF">DCAF_LOCUS10027</name>
</gene>
<sequence>MWYWYIFTWMRTPLNNQFIFRVPNRYLDHTVGGNHVSLDDDVNVTVSDDLAGNMNDFGGTKAIYRECANGTGRVGGSGRGCEIGKVGGNKNTAASDGASGKGGGIGNGE</sequence>
<proteinExistence type="predicted"/>
<feature type="region of interest" description="Disordered" evidence="1">
    <location>
        <begin position="77"/>
        <end position="109"/>
    </location>
</feature>
<evidence type="ECO:0000256" key="1">
    <source>
        <dbReference type="SAM" id="MobiDB-lite"/>
    </source>
</evidence>
<feature type="compositionally biased region" description="Gly residues" evidence="1">
    <location>
        <begin position="77"/>
        <end position="87"/>
    </location>
</feature>
<name>A0AAV1RE29_9ROSI</name>
<reference evidence="2 3" key="1">
    <citation type="submission" date="2024-01" db="EMBL/GenBank/DDBJ databases">
        <authorList>
            <person name="Waweru B."/>
        </authorList>
    </citation>
    <scope>NUCLEOTIDE SEQUENCE [LARGE SCALE GENOMIC DNA]</scope>
</reference>
<keyword evidence="3" id="KW-1185">Reference proteome</keyword>
<feature type="compositionally biased region" description="Gly residues" evidence="1">
    <location>
        <begin position="99"/>
        <end position="109"/>
    </location>
</feature>
<comment type="caution">
    <text evidence="2">The sequence shown here is derived from an EMBL/GenBank/DDBJ whole genome shotgun (WGS) entry which is preliminary data.</text>
</comment>
<protein>
    <submittedName>
        <fullName evidence="2">Uncharacterized protein</fullName>
    </submittedName>
</protein>
<dbReference type="EMBL" id="CAWUPB010000950">
    <property type="protein sequence ID" value="CAK7334645.1"/>
    <property type="molecule type" value="Genomic_DNA"/>
</dbReference>
<evidence type="ECO:0000313" key="3">
    <source>
        <dbReference type="Proteomes" id="UP001314170"/>
    </source>
</evidence>